<dbReference type="Pfam" id="PF00252">
    <property type="entry name" value="Ribosomal_L16"/>
    <property type="match status" value="1"/>
</dbReference>
<evidence type="ECO:0000256" key="1">
    <source>
        <dbReference type="ARBA" id="ARBA00008931"/>
    </source>
</evidence>
<dbReference type="CDD" id="cd01433">
    <property type="entry name" value="Ribosomal_L16_L10e"/>
    <property type="match status" value="1"/>
</dbReference>
<dbReference type="EMBL" id="KX306822">
    <property type="protein sequence ID" value="AOC61506.1"/>
    <property type="molecule type" value="Genomic_DNA"/>
</dbReference>
<dbReference type="GO" id="GO:0003735">
    <property type="term" value="F:structural constituent of ribosome"/>
    <property type="evidence" value="ECO:0007669"/>
    <property type="project" value="InterPro"/>
</dbReference>
<reference evidence="5" key="1">
    <citation type="journal article" date="2016" name="Genome Biol. Evol.">
        <title>Mitochondrion-to-Chloroplast DNA Transfers and Intragenomic Proliferation of Chloroplast Group II Introns in Gloeotilopsis Green Algae (Ulotrichales, Ulvophyceae).</title>
        <authorList>
            <person name="Turmel M."/>
            <person name="Otis C."/>
            <person name="Lemieux C."/>
        </authorList>
    </citation>
    <scope>NUCLEOTIDE SEQUENCE</scope>
</reference>
<evidence type="ECO:0000256" key="3">
    <source>
        <dbReference type="ARBA" id="ARBA00023274"/>
    </source>
</evidence>
<evidence type="ECO:0000313" key="5">
    <source>
        <dbReference type="EMBL" id="AOC61506.1"/>
    </source>
</evidence>
<evidence type="ECO:0000256" key="2">
    <source>
        <dbReference type="ARBA" id="ARBA00022980"/>
    </source>
</evidence>
<dbReference type="GO" id="GO:0032543">
    <property type="term" value="P:mitochondrial translation"/>
    <property type="evidence" value="ECO:0007669"/>
    <property type="project" value="TreeGrafter"/>
</dbReference>
<dbReference type="InterPro" id="IPR047873">
    <property type="entry name" value="Ribosomal_uL16"/>
</dbReference>
<keyword evidence="3 4" id="KW-0687">Ribonucleoprotein</keyword>
<keyword evidence="2 4" id="KW-0689">Ribosomal protein</keyword>
<comment type="similarity">
    <text evidence="1 4">Belongs to the universal ribosomal protein uL16 family.</text>
</comment>
<dbReference type="PRINTS" id="PR00060">
    <property type="entry name" value="RIBOSOMALL16"/>
</dbReference>
<dbReference type="InterPro" id="IPR036920">
    <property type="entry name" value="Ribosomal_uL16_sf"/>
</dbReference>
<accession>A0A1B2RYU9</accession>
<evidence type="ECO:0000256" key="4">
    <source>
        <dbReference type="RuleBase" id="RU004413"/>
    </source>
</evidence>
<dbReference type="PANTHER" id="PTHR12220">
    <property type="entry name" value="50S/60S RIBOSOMAL PROTEIN L16"/>
    <property type="match status" value="1"/>
</dbReference>
<name>A0A1B2RYU9_9CHLO</name>
<dbReference type="SUPFAM" id="SSF54686">
    <property type="entry name" value="Ribosomal protein L16p/L10e"/>
    <property type="match status" value="1"/>
</dbReference>
<organism evidence="5">
    <name type="scientific">Rhexinema sarcinoideum</name>
    <dbReference type="NCBI Taxonomy" id="43261"/>
    <lineage>
        <taxon>Eukaryota</taxon>
        <taxon>Viridiplantae</taxon>
        <taxon>Chlorophyta</taxon>
        <taxon>core chlorophytes</taxon>
        <taxon>Ulvophyceae</taxon>
        <taxon>OUU clade</taxon>
        <taxon>Ulotrichales</taxon>
        <taxon>Helicodictyaceae</taxon>
        <taxon>Rhexinema</taxon>
    </lineage>
</organism>
<dbReference type="GO" id="GO:0005762">
    <property type="term" value="C:mitochondrial large ribosomal subunit"/>
    <property type="evidence" value="ECO:0007669"/>
    <property type="project" value="TreeGrafter"/>
</dbReference>
<geneLocation type="mitochondrion" evidence="5"/>
<proteinExistence type="inferred from homology"/>
<dbReference type="InterPro" id="IPR016180">
    <property type="entry name" value="Ribosomal_uL16_dom"/>
</dbReference>
<keyword evidence="5" id="KW-0496">Mitochondrion</keyword>
<dbReference type="AlphaFoldDB" id="A0A1B2RYU9"/>
<dbReference type="PANTHER" id="PTHR12220:SF13">
    <property type="entry name" value="LARGE RIBOSOMAL SUBUNIT PROTEIN UL16M"/>
    <property type="match status" value="1"/>
</dbReference>
<dbReference type="NCBIfam" id="TIGR01164">
    <property type="entry name" value="rplP_bact"/>
    <property type="match status" value="1"/>
</dbReference>
<gene>
    <name evidence="5" type="primary">rpl16</name>
</gene>
<dbReference type="InterPro" id="IPR000114">
    <property type="entry name" value="Ribosomal_uL16_bact-type"/>
</dbReference>
<dbReference type="GO" id="GO:0019843">
    <property type="term" value="F:rRNA binding"/>
    <property type="evidence" value="ECO:0007669"/>
    <property type="project" value="InterPro"/>
</dbReference>
<protein>
    <submittedName>
        <fullName evidence="5">Ribosomal protein L16</fullName>
    </submittedName>
</protein>
<sequence>MSLQPKTRKYRYCFRNKTNIYKDLLSDIKNRKFVNANFSTLSRDCFATKKKENLSNAFFLPFSTLKENKYEKPFKLLSFAGSFIHFALQANRFFIEKNALPAFTNEWQCNFNPFFSDFFACQQNKNNNFQNFCQKPFLLHEQQKSSKIFFNIYSEATFKKASLQYTKTKTEKFKNNKNDPHICKFFNSFIDQYHKKAHPFSQTYAALDKVRFGTCGFYFCSSGTVSAKFLETIRLEIARKLKKTGRFWIRVCADSPVTARSAETRMGRGKGAISHYEAKVRPGQMFLEFSGISLETIKLIFKKLSKKTPVPVKMVF</sequence>
<dbReference type="Gene3D" id="3.90.1170.10">
    <property type="entry name" value="Ribosomal protein L10e/L16"/>
    <property type="match status" value="1"/>
</dbReference>